<dbReference type="Proteomes" id="UP000068026">
    <property type="component" value="Chromosome"/>
</dbReference>
<dbReference type="GO" id="GO:0006865">
    <property type="term" value="P:amino acid transport"/>
    <property type="evidence" value="ECO:0007669"/>
    <property type="project" value="UniProtKB-KW"/>
</dbReference>
<dbReference type="OrthoDB" id="9787841at2"/>
<feature type="transmembrane region" description="Helical" evidence="9">
    <location>
        <begin position="209"/>
        <end position="230"/>
    </location>
</feature>
<sequence>MAEWLEKMQAQFELNFITEDRWRYITDGLAVTLKVTFFAVILGIVIGVLIAIIRSTYDKNKKEMRPGFGKFILSVLNGLSQVYLTVIRGTPVVVQLMIMYYIIFASSNNKILVAVLAFGINSGAYVAEIVRSGIMSVDSGQFEAGRSLGFNYFQTMQYIIVPQAFKNVLPALANEFIVLLKETSVAGYVALQDVTKAGDIIRSRTFSPMMPLIGVALIYLVMVMFFTWLVGKLERRLRNSER</sequence>
<dbReference type="PROSITE" id="PS50928">
    <property type="entry name" value="ABC_TM1"/>
    <property type="match status" value="1"/>
</dbReference>
<evidence type="ECO:0000256" key="3">
    <source>
        <dbReference type="ARBA" id="ARBA00022448"/>
    </source>
</evidence>
<evidence type="ECO:0000256" key="7">
    <source>
        <dbReference type="ARBA" id="ARBA00022989"/>
    </source>
</evidence>
<dbReference type="InterPro" id="IPR035906">
    <property type="entry name" value="MetI-like_sf"/>
</dbReference>
<evidence type="ECO:0000313" key="14">
    <source>
        <dbReference type="Proteomes" id="UP000184204"/>
    </source>
</evidence>
<feature type="transmembrane region" description="Helical" evidence="9">
    <location>
        <begin position="111"/>
        <end position="130"/>
    </location>
</feature>
<dbReference type="KEGG" id="cpro:CPRO_14950"/>
<name>A0A0X1U830_ANAPI</name>
<organism evidence="12 14">
    <name type="scientific">Anaerotignum propionicum DSM 1682</name>
    <dbReference type="NCBI Taxonomy" id="991789"/>
    <lineage>
        <taxon>Bacteria</taxon>
        <taxon>Bacillati</taxon>
        <taxon>Bacillota</taxon>
        <taxon>Clostridia</taxon>
        <taxon>Lachnospirales</taxon>
        <taxon>Anaerotignaceae</taxon>
        <taxon>Anaerotignum</taxon>
    </lineage>
</organism>
<dbReference type="Proteomes" id="UP000184204">
    <property type="component" value="Unassembled WGS sequence"/>
</dbReference>
<evidence type="ECO:0000256" key="2">
    <source>
        <dbReference type="ARBA" id="ARBA00010072"/>
    </source>
</evidence>
<dbReference type="GO" id="GO:0043190">
    <property type="term" value="C:ATP-binding cassette (ABC) transporter complex"/>
    <property type="evidence" value="ECO:0007669"/>
    <property type="project" value="InterPro"/>
</dbReference>
<reference evidence="11 13" key="1">
    <citation type="journal article" date="2016" name="Genome Announc.">
        <title>Complete Genome Sequence of the Amino Acid-Fermenting Clostridium propionicum X2 (DSM 1682).</title>
        <authorList>
            <person name="Poehlein A."/>
            <person name="Schlien K."/>
            <person name="Chowdhury N.P."/>
            <person name="Gottschalk G."/>
            <person name="Buckel W."/>
            <person name="Daniel R."/>
        </authorList>
    </citation>
    <scope>NUCLEOTIDE SEQUENCE [LARGE SCALE GENOMIC DNA]</scope>
    <source>
        <strain evidence="11 13">X2</strain>
    </source>
</reference>
<reference evidence="13" key="2">
    <citation type="submission" date="2016-01" db="EMBL/GenBank/DDBJ databases">
        <authorList>
            <person name="Poehlein A."/>
            <person name="Schlien K."/>
            <person name="Gottschalk G."/>
            <person name="Buckel W."/>
            <person name="Daniel R."/>
        </authorList>
    </citation>
    <scope>NUCLEOTIDE SEQUENCE [LARGE SCALE GENOMIC DNA]</scope>
    <source>
        <strain evidence="13">X2</strain>
    </source>
</reference>
<dbReference type="InterPro" id="IPR000515">
    <property type="entry name" value="MetI-like"/>
</dbReference>
<dbReference type="InterPro" id="IPR043429">
    <property type="entry name" value="ArtM/GltK/GlnP/TcyL/YhdX-like"/>
</dbReference>
<evidence type="ECO:0000313" key="12">
    <source>
        <dbReference type="EMBL" id="SHE63229.1"/>
    </source>
</evidence>
<evidence type="ECO:0000256" key="9">
    <source>
        <dbReference type="RuleBase" id="RU363032"/>
    </source>
</evidence>
<dbReference type="PANTHER" id="PTHR30614">
    <property type="entry name" value="MEMBRANE COMPONENT OF AMINO ACID ABC TRANSPORTER"/>
    <property type="match status" value="1"/>
</dbReference>
<dbReference type="AlphaFoldDB" id="A0A0X1U830"/>
<comment type="similarity">
    <text evidence="2">Belongs to the binding-protein-dependent transport system permease family. HisMQ subfamily.</text>
</comment>
<dbReference type="Gene3D" id="1.10.3720.10">
    <property type="entry name" value="MetI-like"/>
    <property type="match status" value="1"/>
</dbReference>
<comment type="subcellular location">
    <subcellularLocation>
        <location evidence="1 9">Cell membrane</location>
        <topology evidence="1 9">Multi-pass membrane protein</topology>
    </subcellularLocation>
</comment>
<evidence type="ECO:0000256" key="5">
    <source>
        <dbReference type="ARBA" id="ARBA00022692"/>
    </source>
</evidence>
<dbReference type="EMBL" id="CP014223">
    <property type="protein sequence ID" value="AMJ41088.1"/>
    <property type="molecule type" value="Genomic_DNA"/>
</dbReference>
<keyword evidence="5 9" id="KW-0812">Transmembrane</keyword>
<dbReference type="InterPro" id="IPR010065">
    <property type="entry name" value="AA_ABC_transptr_permease_3TM"/>
</dbReference>
<keyword evidence="7 9" id="KW-1133">Transmembrane helix</keyword>
<evidence type="ECO:0000256" key="6">
    <source>
        <dbReference type="ARBA" id="ARBA00022970"/>
    </source>
</evidence>
<dbReference type="EMBL" id="FQUA01000004">
    <property type="protein sequence ID" value="SHE63229.1"/>
    <property type="molecule type" value="Genomic_DNA"/>
</dbReference>
<evidence type="ECO:0000313" key="13">
    <source>
        <dbReference type="Proteomes" id="UP000068026"/>
    </source>
</evidence>
<reference evidence="12" key="3">
    <citation type="submission" date="2016-11" db="EMBL/GenBank/DDBJ databases">
        <authorList>
            <person name="Varghese N."/>
            <person name="Submissions S."/>
        </authorList>
    </citation>
    <scope>NUCLEOTIDE SEQUENCE</scope>
    <source>
        <strain evidence="12">DSM 1682</strain>
    </source>
</reference>
<proteinExistence type="inferred from homology"/>
<dbReference type="CDD" id="cd06261">
    <property type="entry name" value="TM_PBP2"/>
    <property type="match status" value="1"/>
</dbReference>
<keyword evidence="8 9" id="KW-0472">Membrane</keyword>
<keyword evidence="4" id="KW-1003">Cell membrane</keyword>
<evidence type="ECO:0000313" key="11">
    <source>
        <dbReference type="EMBL" id="AMJ41088.1"/>
    </source>
</evidence>
<evidence type="ECO:0000256" key="4">
    <source>
        <dbReference type="ARBA" id="ARBA00022475"/>
    </source>
</evidence>
<keyword evidence="13" id="KW-1185">Reference proteome</keyword>
<feature type="transmembrane region" description="Helical" evidence="9">
    <location>
        <begin position="82"/>
        <end position="104"/>
    </location>
</feature>
<gene>
    <name evidence="11" type="primary">artQ</name>
    <name evidence="11" type="ORF">CPRO_14950</name>
    <name evidence="12" type="ORF">SAMN02745151_01306</name>
</gene>
<dbReference type="GO" id="GO:0022857">
    <property type="term" value="F:transmembrane transporter activity"/>
    <property type="evidence" value="ECO:0007669"/>
    <property type="project" value="InterPro"/>
</dbReference>
<dbReference type="PANTHER" id="PTHR30614:SF20">
    <property type="entry name" value="GLUTAMINE TRANSPORT SYSTEM PERMEASE PROTEIN GLNP"/>
    <property type="match status" value="1"/>
</dbReference>
<feature type="domain" description="ABC transmembrane type-1" evidence="10">
    <location>
        <begin position="29"/>
        <end position="230"/>
    </location>
</feature>
<protein>
    <submittedName>
        <fullName evidence="12">Amino acid ABC transporter membrane protein, PAAT family (TC 3.A.1.3.-)</fullName>
    </submittedName>
    <submittedName>
        <fullName evidence="11">Arginine transport system permease protein ArtQ</fullName>
    </submittedName>
</protein>
<evidence type="ECO:0000256" key="8">
    <source>
        <dbReference type="ARBA" id="ARBA00023136"/>
    </source>
</evidence>
<dbReference type="NCBIfam" id="TIGR01726">
    <property type="entry name" value="HEQRo_perm_3TM"/>
    <property type="match status" value="1"/>
</dbReference>
<accession>A0A0X1U830</accession>
<keyword evidence="6" id="KW-0029">Amino-acid transport</keyword>
<dbReference type="Pfam" id="PF00528">
    <property type="entry name" value="BPD_transp_1"/>
    <property type="match status" value="1"/>
</dbReference>
<dbReference type="FunFam" id="1.10.3720.10:FF:000033">
    <property type="entry name" value="Polar amino acid ABC transporter permease"/>
    <property type="match status" value="1"/>
</dbReference>
<evidence type="ECO:0000256" key="1">
    <source>
        <dbReference type="ARBA" id="ARBA00004651"/>
    </source>
</evidence>
<reference evidence="14" key="4">
    <citation type="submission" date="2016-11" db="EMBL/GenBank/DDBJ databases">
        <authorList>
            <person name="Jaros S."/>
            <person name="Januszkiewicz K."/>
            <person name="Wedrychowicz H."/>
        </authorList>
    </citation>
    <scope>NUCLEOTIDE SEQUENCE [LARGE SCALE GENOMIC DNA]</scope>
    <source>
        <strain evidence="14">DSM 1682</strain>
    </source>
</reference>
<dbReference type="SUPFAM" id="SSF161098">
    <property type="entry name" value="MetI-like"/>
    <property type="match status" value="1"/>
</dbReference>
<keyword evidence="3 9" id="KW-0813">Transport</keyword>
<feature type="transmembrane region" description="Helical" evidence="9">
    <location>
        <begin position="31"/>
        <end position="53"/>
    </location>
</feature>
<dbReference type="RefSeq" id="WP_066049710.1">
    <property type="nucleotide sequence ID" value="NZ_CP014223.1"/>
</dbReference>
<evidence type="ECO:0000259" key="10">
    <source>
        <dbReference type="PROSITE" id="PS50928"/>
    </source>
</evidence>